<dbReference type="SUPFAM" id="SSF54909">
    <property type="entry name" value="Dimeric alpha+beta barrel"/>
    <property type="match status" value="1"/>
</dbReference>
<evidence type="ECO:0000313" key="3">
    <source>
        <dbReference type="EMBL" id="WXB01464.1"/>
    </source>
</evidence>
<name>A0ABZ2KS29_9BACT</name>
<protein>
    <submittedName>
        <fullName evidence="3">Antibiotic biosynthesis monooxygenase</fullName>
    </submittedName>
</protein>
<dbReference type="Pfam" id="PF03992">
    <property type="entry name" value="ABM"/>
    <property type="match status" value="1"/>
</dbReference>
<keyword evidence="3" id="KW-0560">Oxidoreductase</keyword>
<accession>A0ABZ2KS29</accession>
<proteinExistence type="predicted"/>
<organism evidence="3 4">
    <name type="scientific">Pendulispora rubella</name>
    <dbReference type="NCBI Taxonomy" id="2741070"/>
    <lineage>
        <taxon>Bacteria</taxon>
        <taxon>Pseudomonadati</taxon>
        <taxon>Myxococcota</taxon>
        <taxon>Myxococcia</taxon>
        <taxon>Myxococcales</taxon>
        <taxon>Sorangiineae</taxon>
        <taxon>Pendulisporaceae</taxon>
        <taxon>Pendulispora</taxon>
    </lineage>
</organism>
<keyword evidence="1" id="KW-0732">Signal</keyword>
<dbReference type="Gene3D" id="3.30.70.100">
    <property type="match status" value="1"/>
</dbReference>
<gene>
    <name evidence="3" type="ORF">LVJ94_31665</name>
</gene>
<dbReference type="Proteomes" id="UP001374803">
    <property type="component" value="Chromosome"/>
</dbReference>
<keyword evidence="3" id="KW-0503">Monooxygenase</keyword>
<evidence type="ECO:0000313" key="4">
    <source>
        <dbReference type="Proteomes" id="UP001374803"/>
    </source>
</evidence>
<evidence type="ECO:0000259" key="2">
    <source>
        <dbReference type="PROSITE" id="PS51725"/>
    </source>
</evidence>
<dbReference type="PROSITE" id="PS51725">
    <property type="entry name" value="ABM"/>
    <property type="match status" value="1"/>
</dbReference>
<sequence length="157" mass="16951">MNRSQSFPLLVALGLSLASMACTPASTSSSTSTSAAVSPAQTSGTSVPLVCQAKIARQWRGKTTNAKADEYAAYLADAIKKFRTIKGNLGYQMMRETIGAETHFSVISYWESREAIKAYAGEDISRTRVAPRDPEFIIDPEMTVKNYDLAGADIGCK</sequence>
<feature type="signal peptide" evidence="1">
    <location>
        <begin position="1"/>
        <end position="21"/>
    </location>
</feature>
<dbReference type="InterPro" id="IPR011008">
    <property type="entry name" value="Dimeric_a/b-barrel"/>
</dbReference>
<dbReference type="RefSeq" id="WP_394831079.1">
    <property type="nucleotide sequence ID" value="NZ_CP089929.1"/>
</dbReference>
<dbReference type="InterPro" id="IPR007138">
    <property type="entry name" value="ABM_dom"/>
</dbReference>
<dbReference type="PROSITE" id="PS51257">
    <property type="entry name" value="PROKAR_LIPOPROTEIN"/>
    <property type="match status" value="1"/>
</dbReference>
<feature type="domain" description="ABM" evidence="2">
    <location>
        <begin position="55"/>
        <end position="144"/>
    </location>
</feature>
<dbReference type="GO" id="GO:0004497">
    <property type="term" value="F:monooxygenase activity"/>
    <property type="evidence" value="ECO:0007669"/>
    <property type="project" value="UniProtKB-KW"/>
</dbReference>
<reference evidence="3" key="1">
    <citation type="submission" date="2021-12" db="EMBL/GenBank/DDBJ databases">
        <title>Discovery of the Pendulisporaceae a myxobacterial family with distinct sporulation behavior and unique specialized metabolism.</title>
        <authorList>
            <person name="Garcia R."/>
            <person name="Popoff A."/>
            <person name="Bader C.D."/>
            <person name="Loehr J."/>
            <person name="Walesch S."/>
            <person name="Walt C."/>
            <person name="Boldt J."/>
            <person name="Bunk B."/>
            <person name="Haeckl F.J.F.P.J."/>
            <person name="Gunesch A.P."/>
            <person name="Birkelbach J."/>
            <person name="Nuebel U."/>
            <person name="Pietschmann T."/>
            <person name="Bach T."/>
            <person name="Mueller R."/>
        </authorList>
    </citation>
    <scope>NUCLEOTIDE SEQUENCE</scope>
    <source>
        <strain evidence="3">MSr11367</strain>
    </source>
</reference>
<evidence type="ECO:0000256" key="1">
    <source>
        <dbReference type="SAM" id="SignalP"/>
    </source>
</evidence>
<feature type="chain" id="PRO_5046331694" evidence="1">
    <location>
        <begin position="22"/>
        <end position="157"/>
    </location>
</feature>
<keyword evidence="4" id="KW-1185">Reference proteome</keyword>
<dbReference type="EMBL" id="CP089983">
    <property type="protein sequence ID" value="WXB01464.1"/>
    <property type="molecule type" value="Genomic_DNA"/>
</dbReference>